<dbReference type="EMBL" id="JAIOIV010000140">
    <property type="protein sequence ID" value="MBZ0158207.1"/>
    <property type="molecule type" value="Genomic_DNA"/>
</dbReference>
<evidence type="ECO:0000259" key="1">
    <source>
        <dbReference type="Pfam" id="PF18998"/>
    </source>
</evidence>
<evidence type="ECO:0000259" key="2">
    <source>
        <dbReference type="Pfam" id="PF21174"/>
    </source>
</evidence>
<dbReference type="Pfam" id="PF21174">
    <property type="entry name" value="Glce_b_sandwich"/>
    <property type="match status" value="1"/>
</dbReference>
<dbReference type="Proteomes" id="UP000705867">
    <property type="component" value="Unassembled WGS sequence"/>
</dbReference>
<dbReference type="Pfam" id="PF18998">
    <property type="entry name" value="Flg_new_2"/>
    <property type="match status" value="1"/>
</dbReference>
<dbReference type="AlphaFoldDB" id="A0A953M3D6"/>
<accession>A0A953M3D6</accession>
<organism evidence="3 4">
    <name type="scientific">Candidatus Nitrobium versatile</name>
    <dbReference type="NCBI Taxonomy" id="2884831"/>
    <lineage>
        <taxon>Bacteria</taxon>
        <taxon>Pseudomonadati</taxon>
        <taxon>Nitrospirota</taxon>
        <taxon>Nitrospiria</taxon>
        <taxon>Nitrospirales</taxon>
        <taxon>Nitrospiraceae</taxon>
        <taxon>Candidatus Nitrobium</taxon>
    </lineage>
</organism>
<evidence type="ECO:0000313" key="4">
    <source>
        <dbReference type="Proteomes" id="UP000705867"/>
    </source>
</evidence>
<evidence type="ECO:0000313" key="3">
    <source>
        <dbReference type="EMBL" id="MBZ0158207.1"/>
    </source>
</evidence>
<reference evidence="3" key="1">
    <citation type="journal article" date="2021" name="bioRxiv">
        <title>Unraveling nitrogen, sulfur and carbon metabolic pathways and microbial community transcriptional responses to substrate deprivation and toxicity stresses in a bioreactor mimicking anoxic brackish coastal sediment conditions.</title>
        <authorList>
            <person name="Martins P.D."/>
            <person name="Echeveste M.J."/>
            <person name="Arshad A."/>
            <person name="Kurth J."/>
            <person name="Ouboter H."/>
            <person name="Jetten M.S.M."/>
            <person name="Welte C.U."/>
        </authorList>
    </citation>
    <scope>NUCLEOTIDE SEQUENCE</scope>
    <source>
        <strain evidence="3">MAG_39</strain>
    </source>
</reference>
<proteinExistence type="predicted"/>
<dbReference type="InterPro" id="IPR059154">
    <property type="entry name" value="Glce_b_sandwich"/>
</dbReference>
<reference evidence="3" key="2">
    <citation type="submission" date="2021-08" db="EMBL/GenBank/DDBJ databases">
        <authorList>
            <person name="Dalcin Martins P."/>
        </authorList>
    </citation>
    <scope>NUCLEOTIDE SEQUENCE</scope>
    <source>
        <strain evidence="3">MAG_39</strain>
    </source>
</reference>
<sequence length="259" mass="27582">MTASKTVTATFSTTTSTSYTITASAGTGGAISPSGSVSVSSGSSKTFTITPSSGYKIADVKVDGSSVGALSSYTFSNVTANRTISASFTATASTVTVYEDAEDKTTQGWDIYDNDPSGATISNVYDRGRASRVIKLSGSGTKNGYRLRNSDSSSWGNTSQFVAEWSMKYSREYTIHLDVETSAGHRYLTYQPSLPSSSSTGEYVYYSLGSSSKDGKWHTYTRDLQADLSNKQPGVTILKVNGFIIRGSGKVDDIKLKNN</sequence>
<gene>
    <name evidence="3" type="ORF">K8I29_18580</name>
</gene>
<feature type="domain" description="D-glucuronyl C5-epimerase beta-sandwich" evidence="2">
    <location>
        <begin position="152"/>
        <end position="229"/>
    </location>
</feature>
<comment type="caution">
    <text evidence="3">The sequence shown here is derived from an EMBL/GenBank/DDBJ whole genome shotgun (WGS) entry which is preliminary data.</text>
</comment>
<protein>
    <submittedName>
        <fullName evidence="3">Uncharacterized protein</fullName>
    </submittedName>
</protein>
<name>A0A953M3D6_9BACT</name>
<feature type="domain" description="Bacterial repeat" evidence="1">
    <location>
        <begin position="19"/>
        <end position="91"/>
    </location>
</feature>
<dbReference type="InterPro" id="IPR044060">
    <property type="entry name" value="Bacterial_rp_domain"/>
</dbReference>